<keyword evidence="9" id="KW-1185">Reference proteome</keyword>
<dbReference type="HOGENOM" id="CLU_036878_3_0_2"/>
<evidence type="ECO:0000256" key="5">
    <source>
        <dbReference type="ARBA" id="ARBA00023118"/>
    </source>
</evidence>
<reference evidence="14 15" key="4">
    <citation type="journal article" date="2019" name="Mol. Cell">
        <title>Second Messenger cA&lt;sub&gt;4&lt;/sub&gt; Formation within the Composite Csm1 Palm Pocket of Type III-A CRISPR-Cas Csm Complex and Its Release Path.</title>
        <authorList>
            <person name="Jia N."/>
            <person name="Jones R."/>
            <person name="Sukenick G."/>
            <person name="Patel D.J."/>
        </authorList>
    </citation>
    <scope>STRUCTURE BY ELECTRON MICROSCOPY (2.90 ANGSTROMS)</scope>
</reference>
<dbReference type="EMDB" id="EMD-0642"/>
<dbReference type="InterPro" id="IPR005537">
    <property type="entry name" value="RAMP_III_fam"/>
</dbReference>
<evidence type="ECO:0000313" key="9">
    <source>
        <dbReference type="Proteomes" id="UP000002727"/>
    </source>
</evidence>
<dbReference type="PATRIC" id="fig|523850.10.peg.905"/>
<comment type="similarity">
    <text evidence="2">Belongs to the CRISPR-associated Csm5 family.</text>
</comment>
<reference evidence="8 9" key="1">
    <citation type="journal article" date="2008" name="J. Bacteriol.">
        <title>The complete genome sequence of Thermococcus onnurineus NA1 reveals a mixed heterotrophic and carboxydotrophic metabolism.</title>
        <authorList>
            <person name="Lee H.S."/>
            <person name="Kang S.G."/>
            <person name="Bae S.S."/>
            <person name="Lim J.K."/>
            <person name="Cho Y."/>
            <person name="Kim Y.J."/>
            <person name="Jeon J.H."/>
            <person name="Cha S.S."/>
            <person name="Kwon K.K."/>
            <person name="Kim H.T."/>
            <person name="Park C.J."/>
            <person name="Lee H.W."/>
            <person name="Kim S.I."/>
            <person name="Chun J."/>
            <person name="Colwell R.R."/>
            <person name="Kim S.J."/>
            <person name="Lee J.H."/>
        </authorList>
    </citation>
    <scope>NUCLEOTIDE SEQUENCE [LARGE SCALE GENOMIC DNA]</scope>
    <source>
        <strain evidence="8 9">NA1</strain>
    </source>
</reference>
<dbReference type="EMDB" id="EMD-0640"/>
<dbReference type="STRING" id="523850.TON_0897"/>
<evidence type="ECO:0007829" key="14">
    <source>
        <dbReference type="PDB" id="6O7E"/>
    </source>
</evidence>
<evidence type="ECO:0007829" key="11">
    <source>
        <dbReference type="PDB" id="6LDN"/>
    </source>
</evidence>
<dbReference type="EMDB" id="EMD-9253"/>
<dbReference type="PANTHER" id="PTHR38007:SF1">
    <property type="entry name" value="CRISPR SYSTEM CMS PROTEIN CSM5"/>
    <property type="match status" value="1"/>
</dbReference>
<organism evidence="8 9">
    <name type="scientific">Thermococcus onnurineus (strain NA1)</name>
    <dbReference type="NCBI Taxonomy" id="523850"/>
    <lineage>
        <taxon>Archaea</taxon>
        <taxon>Methanobacteriati</taxon>
        <taxon>Methanobacteriota</taxon>
        <taxon>Thermococci</taxon>
        <taxon>Thermococcales</taxon>
        <taxon>Thermococcaceae</taxon>
        <taxon>Thermococcus</taxon>
    </lineage>
</organism>
<dbReference type="PDBsum" id="6MUR"/>
<dbReference type="PANTHER" id="PTHR38007">
    <property type="entry name" value="CRISPR SYSTEM CMS PROTEIN CSM5"/>
    <property type="match status" value="1"/>
</dbReference>
<keyword evidence="5" id="KW-0051">Antiviral defense</keyword>
<dbReference type="EMDB" id="EMD-9254"/>
<dbReference type="PDBsum" id="6IQW"/>
<dbReference type="PDB" id="6IQW">
    <property type="method" value="EM"/>
    <property type="resolution" value="3.35 A"/>
    <property type="chains" value="F=1-397"/>
</dbReference>
<evidence type="ECO:0007829" key="13">
    <source>
        <dbReference type="PDB" id="6MUS"/>
    </source>
</evidence>
<evidence type="ECO:0000256" key="6">
    <source>
        <dbReference type="ARBA" id="ARBA00031720"/>
    </source>
</evidence>
<evidence type="ECO:0000313" key="8">
    <source>
        <dbReference type="EMBL" id="ACJ16385.1"/>
    </source>
</evidence>
<proteinExistence type="evidence at protein level"/>
<keyword evidence="10 11" id="KW-0002">3D-structure</keyword>
<dbReference type="GeneID" id="7017200"/>
<reference evidence="12 13" key="3">
    <citation type="journal article" date="2019" name="Mol. Cell">
        <title>Type III-A CRISPR-Cas Csm Complexes: Assembly, Periodic RNA Cleavage, DNase Activity Regulation, and Autoimmunity.</title>
        <authorList>
            <person name="Jia N."/>
            <person name="Mo C.Y."/>
            <person name="Wang C."/>
            <person name="Eng E.T."/>
            <person name="Marraffini L.A."/>
            <person name="Patel D.J."/>
        </authorList>
    </citation>
    <scope>STRUCTURE BY ELECTRON MICROSCOPY (3.00 ANGSTROMS)</scope>
</reference>
<dbReference type="EMDB" id="EMD-0641"/>
<reference evidence="10" key="2">
    <citation type="journal article" date="2018" name="Cell Res.">
        <title>Cryo-EM structure of Type III-A CRISPR effector complex.</title>
        <authorList>
            <person name="Huo Y."/>
            <person name="Li T."/>
            <person name="Wang N."/>
            <person name="Dong Q."/>
            <person name="Wang X."/>
            <person name="Jiang T."/>
        </authorList>
    </citation>
    <scope>STRUCTURE BY ELECTRON MICROSCOPY (3.35 ANGSTROMS)</scope>
    <scope>DISULFIDE BONDS</scope>
</reference>
<feature type="disulfide bond" evidence="10 11">
    <location>
        <begin position="133"/>
        <end position="274"/>
    </location>
</feature>
<evidence type="ECO:0007829" key="10">
    <source>
        <dbReference type="PDB" id="6IQW"/>
    </source>
</evidence>
<reference evidence="11" key="5">
    <citation type="submission" date="2019-11" db="PDB data bank">
        <title>Crystal structure of Csm5 subunit of the Type III-A Csm complex at 2.6 Angstroms resolution.</title>
        <authorList>
            <person name="Park K.H."/>
            <person name="Woo E.J."/>
        </authorList>
    </citation>
    <scope>X-RAY CRYSTALLOGRAPHY (2.60 ANGSTROMS)</scope>
    <scope>DISULFIDE BONDS</scope>
</reference>
<evidence type="ECO:0000256" key="2">
    <source>
        <dbReference type="ARBA" id="ARBA00006680"/>
    </source>
</evidence>
<gene>
    <name evidence="8" type="ordered locus">TON_0897</name>
</gene>
<evidence type="ECO:0000256" key="3">
    <source>
        <dbReference type="ARBA" id="ARBA00016113"/>
    </source>
</evidence>
<evidence type="ECO:0007829" key="15">
    <source>
        <dbReference type="PDB" id="6O7H"/>
    </source>
</evidence>
<dbReference type="PDBsum" id="6MUU"/>
<comment type="function">
    <text evidence="1">This subunit might be involved in maturation of a crRNA intermediate to its mature form.</text>
</comment>
<dbReference type="PDB" id="6MUT">
    <property type="method" value="EM"/>
    <property type="resolution" value="3.10 A"/>
    <property type="chains" value="F=1-397"/>
</dbReference>
<dbReference type="PDBsum" id="6O7I"/>
<evidence type="ECO:0000259" key="7">
    <source>
        <dbReference type="Pfam" id="PF03787"/>
    </source>
</evidence>
<dbReference type="PDB" id="6MUS">
    <property type="method" value="EM"/>
    <property type="resolution" value="3.60 A"/>
    <property type="chains" value="F=1-397"/>
</dbReference>
<dbReference type="PDB" id="6O7I">
    <property type="method" value="EM"/>
    <property type="resolution" value="3.20 A"/>
    <property type="chains" value="F=1-397"/>
</dbReference>
<dbReference type="Pfam" id="PF03787">
    <property type="entry name" value="RAMPs"/>
    <property type="match status" value="1"/>
</dbReference>
<dbReference type="NCBIfam" id="TIGR01899">
    <property type="entry name" value="cas_TM1807_csm5"/>
    <property type="match status" value="1"/>
</dbReference>
<feature type="domain" description="CRISPR type III-associated protein" evidence="7">
    <location>
        <begin position="5"/>
        <end position="258"/>
    </location>
</feature>
<dbReference type="EMDB" id="EMD-9708"/>
<dbReference type="PDB" id="6O7E">
    <property type="method" value="EM"/>
    <property type="resolution" value="3.20 A"/>
    <property type="chains" value="Y=1-397"/>
</dbReference>
<dbReference type="PDBsum" id="6MUS"/>
<dbReference type="PDBsum" id="6MUT"/>
<protein>
    <recommendedName>
        <fullName evidence="3">CRISPR system Cms protein Csm5</fullName>
    </recommendedName>
    <alternativeName>
        <fullName evidence="6">CRISPR type III A-associated protein Csm5</fullName>
    </alternativeName>
</protein>
<dbReference type="EMDB" id="EMD-9255"/>
<dbReference type="EMDB" id="EMD-9256"/>
<dbReference type="AlphaFoldDB" id="B6YWC2"/>
<dbReference type="GO" id="GO:0003723">
    <property type="term" value="F:RNA binding"/>
    <property type="evidence" value="ECO:0007669"/>
    <property type="project" value="UniProtKB-KW"/>
</dbReference>
<dbReference type="InterPro" id="IPR010173">
    <property type="entry name" value="CRISPR-assoc_Csm5"/>
</dbReference>
<evidence type="ECO:0000256" key="4">
    <source>
        <dbReference type="ARBA" id="ARBA00022884"/>
    </source>
</evidence>
<accession>B6YWC2</accession>
<dbReference type="PDBsum" id="6O7H"/>
<dbReference type="SMR" id="B6YWC2"/>
<dbReference type="PDBsum" id="6O7E"/>
<evidence type="ECO:0000256" key="1">
    <source>
        <dbReference type="ARBA" id="ARBA00003088"/>
    </source>
</evidence>
<dbReference type="EMBL" id="CP000855">
    <property type="protein sequence ID" value="ACJ16385.1"/>
    <property type="molecule type" value="Genomic_DNA"/>
</dbReference>
<dbReference type="PDB" id="6MUR">
    <property type="method" value="EM"/>
    <property type="resolution" value="3.10 A"/>
    <property type="chains" value="F=1-397"/>
</dbReference>
<dbReference type="Proteomes" id="UP000002727">
    <property type="component" value="Chromosome"/>
</dbReference>
<dbReference type="OrthoDB" id="86248at2157"/>
<evidence type="ECO:0007829" key="12">
    <source>
        <dbReference type="PDB" id="6MUR"/>
    </source>
</evidence>
<dbReference type="PDB" id="6LDN">
    <property type="method" value="X-ray"/>
    <property type="resolution" value="2.60 A"/>
    <property type="chains" value="A=1-397"/>
</dbReference>
<sequence>MTERTLKVLSPLHIGTGNELTPVDIYPRENIIHVLDTERLVNDLMNLGVELNEILALLKNPPGDAYIWKGYIEEFHLDPSDYSIYTLKIHGKIGRKSMQIKEFIKLNGRPYIPGSSLKGAIRTAVLYKALKECGDARAVMRVVSKVNGDVARDIGRSEDVLDYYMSFLSRARIDRKRADDLLEAIVFGMEPDRRSKIRYEPKRDPMKALIVRDSKPVGRKHLAVYHVEVIGNPQPIPIWVEAIEPGAATDVEIHVDTEALRLNADYFNGLLWECLKERGEPGEVFEDFLWEAVDEFYTAVMKYETIEVQKFGRYTSQVRSFYASLEDHSGHVLRLGWGSGWLAMTIGLLLVEKGYKWENVRKKLGLGKKPGGSGFSREFPKTRRLADGMPMGWVVLE</sequence>
<dbReference type="PDB" id="6O7H">
    <property type="method" value="EM"/>
    <property type="resolution" value="2.90 A"/>
    <property type="chains" value="F=1-397"/>
</dbReference>
<dbReference type="KEGG" id="ton:TON_0897"/>
<name>B6YWC2_THEON</name>
<dbReference type="eggNOG" id="arCOG03718">
    <property type="taxonomic scope" value="Archaea"/>
</dbReference>
<dbReference type="RefSeq" id="WP_012571857.1">
    <property type="nucleotide sequence ID" value="NC_011529.1"/>
</dbReference>
<dbReference type="PDB" id="6MUU">
    <property type="method" value="EM"/>
    <property type="resolution" value="3.00 A"/>
    <property type="chains" value="F=1-397"/>
</dbReference>
<dbReference type="GO" id="GO:0051607">
    <property type="term" value="P:defense response to virus"/>
    <property type="evidence" value="ECO:0007669"/>
    <property type="project" value="UniProtKB-KW"/>
</dbReference>
<keyword evidence="4" id="KW-0694">RNA-binding</keyword>